<dbReference type="InterPro" id="IPR005481">
    <property type="entry name" value="BC-like_N"/>
</dbReference>
<dbReference type="RefSeq" id="WP_214057213.1">
    <property type="nucleotide sequence ID" value="NZ_CP075371.1"/>
</dbReference>
<evidence type="ECO:0000256" key="5">
    <source>
        <dbReference type="ARBA" id="ARBA00023267"/>
    </source>
</evidence>
<dbReference type="SUPFAM" id="SSF51230">
    <property type="entry name" value="Single hybrid motif"/>
    <property type="match status" value="1"/>
</dbReference>
<evidence type="ECO:0000313" key="11">
    <source>
        <dbReference type="Proteomes" id="UP000679307"/>
    </source>
</evidence>
<dbReference type="Pfam" id="PF02786">
    <property type="entry name" value="CPSase_L_D2"/>
    <property type="match status" value="1"/>
</dbReference>
<keyword evidence="11" id="KW-1185">Reference proteome</keyword>
<name>A0ABX8EPJ8_9ACTN</name>
<evidence type="ECO:0000256" key="1">
    <source>
        <dbReference type="ARBA" id="ARBA00001953"/>
    </source>
</evidence>
<evidence type="ECO:0000259" key="7">
    <source>
        <dbReference type="PROSITE" id="PS50968"/>
    </source>
</evidence>
<dbReference type="Pfam" id="PF02785">
    <property type="entry name" value="Biotin_carb_C"/>
    <property type="match status" value="1"/>
</dbReference>
<evidence type="ECO:0000256" key="3">
    <source>
        <dbReference type="ARBA" id="ARBA00022741"/>
    </source>
</evidence>
<evidence type="ECO:0000259" key="8">
    <source>
        <dbReference type="PROSITE" id="PS50975"/>
    </source>
</evidence>
<reference evidence="10 11" key="1">
    <citation type="submission" date="2021-05" db="EMBL/GenBank/DDBJ databases">
        <title>Complete genome of Nocardioides aquaticus KCTC 9944T isolated from meromictic and hypersaline Ekho Lake, Antarctica.</title>
        <authorList>
            <person name="Hwang K."/>
            <person name="Kim K.M."/>
            <person name="Choe H."/>
        </authorList>
    </citation>
    <scope>NUCLEOTIDE SEQUENCE [LARGE SCALE GENOMIC DNA]</scope>
    <source>
        <strain evidence="10 11">KCTC 9944</strain>
    </source>
</reference>
<dbReference type="PROSITE" id="PS00188">
    <property type="entry name" value="BIOTIN"/>
    <property type="match status" value="1"/>
</dbReference>
<comment type="cofactor">
    <cofactor evidence="1">
        <name>biotin</name>
        <dbReference type="ChEBI" id="CHEBI:57586"/>
    </cofactor>
</comment>
<sequence length="663" mass="70079">MIRRMLVANRVEIASRVFRTCRALGIETVAVHSDADAGLPYVAEADFAVRLPGSTPAETYLDAALLVEVADHHRADAIHPGYGFLSENADFARAVEAAGITWVGPTPASIEAMGSKIGAKQLMREAGVPTLEAPADPTDADLPLLVKASAGGGGRGMRVVRDLADLDREVAAAEAEALSAFGDGTVFVEPYVGLGRHVEVQVVGDGRGGVLVLGERDCSVQRRHQKVVEESPAPALPAGTRAALHDAARAAAAAISYRGAGTVELLYDQAADRFFFLEMNTRLQVEHPVTEMVHGVDLVAMQIEVAEGGSCVPARPEDRAEAHDPSGAADGHAIEVRLYAEDPAEDYQPQSGRLTAFEIPVEDGVRVEAGYAAGDTVSTHYDAMLAKVVVHAPTRAQAARRLAGVLRRSRIHGVRTNRDQLVAVLTSPDFTAGRLTTRFLDDHPDLARPFVRGADAATLAATAARVADLDARRTVQAGIPTGWRNVVAAPHVARWDDGGPEPDETPWLAGDPYPVLPQADFRVTGLSRTEVPGAAPSTRVDYVWEGVHTHAHVTFDDARPVGRRAVDVDGAGWHRRLHEVPRFTDPADAVASGSLLAPMPGSVVAVLVGPGEEVSAGQAVLVLEAMKMQHTVTAPYDGTVAQIDVTPGTQVAAGEVLAVVEEA</sequence>
<dbReference type="InterPro" id="IPR011761">
    <property type="entry name" value="ATP-grasp"/>
</dbReference>
<dbReference type="Gene3D" id="2.40.50.100">
    <property type="match status" value="1"/>
</dbReference>
<dbReference type="PROSITE" id="PS00867">
    <property type="entry name" value="CPSASE_2"/>
    <property type="match status" value="1"/>
</dbReference>
<dbReference type="Pfam" id="PF00289">
    <property type="entry name" value="Biotin_carb_N"/>
    <property type="match status" value="1"/>
</dbReference>
<keyword evidence="2" id="KW-0436">Ligase</keyword>
<dbReference type="InterPro" id="IPR050856">
    <property type="entry name" value="Biotin_carboxylase_complex"/>
</dbReference>
<dbReference type="InterPro" id="IPR000089">
    <property type="entry name" value="Biotin_lipoyl"/>
</dbReference>
<dbReference type="InterPro" id="IPR011764">
    <property type="entry name" value="Biotin_carboxylation_dom"/>
</dbReference>
<dbReference type="PROSITE" id="PS50975">
    <property type="entry name" value="ATP_GRASP"/>
    <property type="match status" value="1"/>
</dbReference>
<dbReference type="InterPro" id="IPR001882">
    <property type="entry name" value="Biotin_BS"/>
</dbReference>
<evidence type="ECO:0000256" key="2">
    <source>
        <dbReference type="ARBA" id="ARBA00022598"/>
    </source>
</evidence>
<dbReference type="CDD" id="cd06850">
    <property type="entry name" value="biotinyl_domain"/>
    <property type="match status" value="1"/>
</dbReference>
<evidence type="ECO:0000259" key="9">
    <source>
        <dbReference type="PROSITE" id="PS50979"/>
    </source>
</evidence>
<proteinExistence type="predicted"/>
<dbReference type="PANTHER" id="PTHR18866:SF126">
    <property type="entry name" value="BIOTIN CARBOXYLASE"/>
    <property type="match status" value="1"/>
</dbReference>
<dbReference type="InterPro" id="IPR011053">
    <property type="entry name" value="Single_hybrid_motif"/>
</dbReference>
<feature type="domain" description="ATP-grasp" evidence="8">
    <location>
        <begin position="120"/>
        <end position="307"/>
    </location>
</feature>
<dbReference type="Proteomes" id="UP000679307">
    <property type="component" value="Chromosome"/>
</dbReference>
<dbReference type="SUPFAM" id="SSF51246">
    <property type="entry name" value="Rudiment single hybrid motif"/>
    <property type="match status" value="1"/>
</dbReference>
<dbReference type="SUPFAM" id="SSF56059">
    <property type="entry name" value="Glutathione synthetase ATP-binding domain-like"/>
    <property type="match status" value="1"/>
</dbReference>
<dbReference type="SMART" id="SM00878">
    <property type="entry name" value="Biotin_carb_C"/>
    <property type="match status" value="1"/>
</dbReference>
<keyword evidence="4 6" id="KW-0067">ATP-binding</keyword>
<dbReference type="InterPro" id="IPR005482">
    <property type="entry name" value="Biotin_COase_C"/>
</dbReference>
<gene>
    <name evidence="10" type="primary">accA1_3</name>
    <name evidence="10" type="ORF">ENKNEFLB_04339</name>
</gene>
<dbReference type="Gene3D" id="3.30.470.20">
    <property type="entry name" value="ATP-grasp fold, B domain"/>
    <property type="match status" value="1"/>
</dbReference>
<evidence type="ECO:0000313" key="10">
    <source>
        <dbReference type="EMBL" id="QVT81920.1"/>
    </source>
</evidence>
<keyword evidence="3 6" id="KW-0547">Nucleotide-binding</keyword>
<dbReference type="PANTHER" id="PTHR18866">
    <property type="entry name" value="CARBOXYLASE:PYRUVATE/ACETYL-COA/PROPIONYL-COA CARBOXYLASE"/>
    <property type="match status" value="1"/>
</dbReference>
<dbReference type="EMBL" id="CP075371">
    <property type="protein sequence ID" value="QVT81920.1"/>
    <property type="molecule type" value="Genomic_DNA"/>
</dbReference>
<accession>A0ABX8EPJ8</accession>
<dbReference type="Pfam" id="PF00364">
    <property type="entry name" value="Biotin_lipoyl"/>
    <property type="match status" value="1"/>
</dbReference>
<dbReference type="PROSITE" id="PS50968">
    <property type="entry name" value="BIOTINYL_LIPOYL"/>
    <property type="match status" value="1"/>
</dbReference>
<dbReference type="PROSITE" id="PS50979">
    <property type="entry name" value="BC"/>
    <property type="match status" value="1"/>
</dbReference>
<feature type="domain" description="Lipoyl-binding" evidence="7">
    <location>
        <begin position="586"/>
        <end position="661"/>
    </location>
</feature>
<evidence type="ECO:0000256" key="6">
    <source>
        <dbReference type="PROSITE-ProRule" id="PRU00409"/>
    </source>
</evidence>
<feature type="domain" description="Biotin carboxylation" evidence="9">
    <location>
        <begin position="1"/>
        <end position="445"/>
    </location>
</feature>
<organism evidence="10 11">
    <name type="scientific">Nocardioides aquaticus</name>
    <dbReference type="NCBI Taxonomy" id="160826"/>
    <lineage>
        <taxon>Bacteria</taxon>
        <taxon>Bacillati</taxon>
        <taxon>Actinomycetota</taxon>
        <taxon>Actinomycetes</taxon>
        <taxon>Propionibacteriales</taxon>
        <taxon>Nocardioidaceae</taxon>
        <taxon>Nocardioides</taxon>
    </lineage>
</organism>
<dbReference type="InterPro" id="IPR005479">
    <property type="entry name" value="CPAse_ATP-bd"/>
</dbReference>
<dbReference type="InterPro" id="IPR011054">
    <property type="entry name" value="Rudment_hybrid_motif"/>
</dbReference>
<dbReference type="InterPro" id="IPR016185">
    <property type="entry name" value="PreATP-grasp_dom_sf"/>
</dbReference>
<keyword evidence="5" id="KW-0092">Biotin</keyword>
<dbReference type="SUPFAM" id="SSF52440">
    <property type="entry name" value="PreATP-grasp domain"/>
    <property type="match status" value="1"/>
</dbReference>
<protein>
    <submittedName>
        <fullName evidence="10">Acetyl-/propionyl-coenzyme A carboxylase alpha chain</fullName>
    </submittedName>
</protein>
<evidence type="ECO:0000256" key="4">
    <source>
        <dbReference type="ARBA" id="ARBA00022840"/>
    </source>
</evidence>